<accession>A0ABU0ZER0</accession>
<dbReference type="InterPro" id="IPR050267">
    <property type="entry name" value="Anti-sigma-factor_SerPK"/>
</dbReference>
<proteinExistence type="predicted"/>
<dbReference type="RefSeq" id="WP_308712805.1">
    <property type="nucleotide sequence ID" value="NZ_JAVHUY010000011.1"/>
</dbReference>
<dbReference type="EMBL" id="JAVHUY010000011">
    <property type="protein sequence ID" value="MDQ7905531.1"/>
    <property type="molecule type" value="Genomic_DNA"/>
</dbReference>
<organism evidence="3 4">
    <name type="scientific">Phytohabitans maris</name>
    <dbReference type="NCBI Taxonomy" id="3071409"/>
    <lineage>
        <taxon>Bacteria</taxon>
        <taxon>Bacillati</taxon>
        <taxon>Actinomycetota</taxon>
        <taxon>Actinomycetes</taxon>
        <taxon>Micromonosporales</taxon>
        <taxon>Micromonosporaceae</taxon>
    </lineage>
</organism>
<evidence type="ECO:0000259" key="2">
    <source>
        <dbReference type="Pfam" id="PF13581"/>
    </source>
</evidence>
<dbReference type="PANTHER" id="PTHR35526:SF3">
    <property type="entry name" value="ANTI-SIGMA-F FACTOR RSBW"/>
    <property type="match status" value="1"/>
</dbReference>
<keyword evidence="4" id="KW-1185">Reference proteome</keyword>
<dbReference type="GO" id="GO:0005524">
    <property type="term" value="F:ATP binding"/>
    <property type="evidence" value="ECO:0007669"/>
    <property type="project" value="UniProtKB-KW"/>
</dbReference>
<dbReference type="SUPFAM" id="SSF55874">
    <property type="entry name" value="ATPase domain of HSP90 chaperone/DNA topoisomerase II/histidine kinase"/>
    <property type="match status" value="1"/>
</dbReference>
<reference evidence="3 4" key="1">
    <citation type="submission" date="2023-08" db="EMBL/GenBank/DDBJ databases">
        <title>Phytohabitans sansha sp. nov., isolated from marine sediment.</title>
        <authorList>
            <person name="Zhao Y."/>
            <person name="Yi K."/>
        </authorList>
    </citation>
    <scope>NUCLEOTIDE SEQUENCE [LARGE SCALE GENOMIC DNA]</scope>
    <source>
        <strain evidence="3 4">ZYX-F-186</strain>
    </source>
</reference>
<comment type="caution">
    <text evidence="3">The sequence shown here is derived from an EMBL/GenBank/DDBJ whole genome shotgun (WGS) entry which is preliminary data.</text>
</comment>
<evidence type="ECO:0000313" key="4">
    <source>
        <dbReference type="Proteomes" id="UP001230908"/>
    </source>
</evidence>
<dbReference type="CDD" id="cd16936">
    <property type="entry name" value="HATPase_RsbW-like"/>
    <property type="match status" value="1"/>
</dbReference>
<sequence length="167" mass="18468">MSGSTIPQTVTAPSPHRSHIRYRMRAPTPHRPGPPSEVNVRVTLPRASWTVPVVRRLSRTVLRRRLVGEECRAAVEVAVCEACSNAVRHADPATHYSLRLAVQQSICLVEVADTGTGFDLPREAMMASAYAVSGRGLALIAHLTDQLEIRRQQPTGTVLRFVKHLHR</sequence>
<keyword evidence="3" id="KW-0067">ATP-binding</keyword>
<dbReference type="InterPro" id="IPR003594">
    <property type="entry name" value="HATPase_dom"/>
</dbReference>
<dbReference type="Proteomes" id="UP001230908">
    <property type="component" value="Unassembled WGS sequence"/>
</dbReference>
<gene>
    <name evidence="3" type="ORF">RB614_13485</name>
</gene>
<dbReference type="InterPro" id="IPR036890">
    <property type="entry name" value="HATPase_C_sf"/>
</dbReference>
<keyword evidence="3" id="KW-0808">Transferase</keyword>
<keyword evidence="1" id="KW-0723">Serine/threonine-protein kinase</keyword>
<dbReference type="EC" id="2.7.13.3" evidence="3"/>
<name>A0ABU0ZER0_9ACTN</name>
<evidence type="ECO:0000313" key="3">
    <source>
        <dbReference type="EMBL" id="MDQ7905531.1"/>
    </source>
</evidence>
<dbReference type="GO" id="GO:0004673">
    <property type="term" value="F:protein histidine kinase activity"/>
    <property type="evidence" value="ECO:0007669"/>
    <property type="project" value="UniProtKB-EC"/>
</dbReference>
<keyword evidence="1" id="KW-0418">Kinase</keyword>
<dbReference type="Pfam" id="PF13581">
    <property type="entry name" value="HATPase_c_2"/>
    <property type="match status" value="1"/>
</dbReference>
<evidence type="ECO:0000256" key="1">
    <source>
        <dbReference type="ARBA" id="ARBA00022527"/>
    </source>
</evidence>
<keyword evidence="3" id="KW-0547">Nucleotide-binding</keyword>
<dbReference type="PANTHER" id="PTHR35526">
    <property type="entry name" value="ANTI-SIGMA-F FACTOR RSBW-RELATED"/>
    <property type="match status" value="1"/>
</dbReference>
<protein>
    <submittedName>
        <fullName evidence="3">ATP-binding protein</fullName>
        <ecNumber evidence="3">2.7.13.3</ecNumber>
    </submittedName>
</protein>
<dbReference type="Gene3D" id="3.30.565.10">
    <property type="entry name" value="Histidine kinase-like ATPase, C-terminal domain"/>
    <property type="match status" value="1"/>
</dbReference>
<feature type="domain" description="Histidine kinase/HSP90-like ATPase" evidence="2">
    <location>
        <begin position="50"/>
        <end position="163"/>
    </location>
</feature>